<evidence type="ECO:0000256" key="3">
    <source>
        <dbReference type="ARBA" id="ARBA00010299"/>
    </source>
</evidence>
<dbReference type="PANTHER" id="PTHR30534">
    <property type="entry name" value="FLAGELLAR MOTOR SWITCH PROTEIN FLIG"/>
    <property type="match status" value="1"/>
</dbReference>
<dbReference type="InterPro" id="IPR011002">
    <property type="entry name" value="FliG_a-hlx"/>
</dbReference>
<keyword evidence="15" id="KW-1185">Reference proteome</keyword>
<keyword evidence="7" id="KW-0283">Flagellar rotation</keyword>
<dbReference type="FunFam" id="1.10.220.30:FF:000001">
    <property type="entry name" value="Flagellar motor switch protein FliG"/>
    <property type="match status" value="1"/>
</dbReference>
<keyword evidence="5" id="KW-1003">Cell membrane</keyword>
<comment type="caution">
    <text evidence="14">The sequence shown here is derived from an EMBL/GenBank/DDBJ whole genome shotgun (WGS) entry which is preliminary data.</text>
</comment>
<keyword evidence="8" id="KW-0472">Membrane</keyword>
<dbReference type="GO" id="GO:0009425">
    <property type="term" value="C:bacterial-type flagellum basal body"/>
    <property type="evidence" value="ECO:0007669"/>
    <property type="project" value="UniProtKB-SubCell"/>
</dbReference>
<comment type="function">
    <text evidence="10">FliG is one of three proteins (FliG, FliN, FliM) that forms the rotor-mounted switch complex (C ring), located at the base of the basal body. This complex interacts with the CheY and CheZ chemotaxis proteins, in addition to contacting components of the motor that determine the direction of flagellar rotation.</text>
</comment>
<dbReference type="InterPro" id="IPR023087">
    <property type="entry name" value="Flg_Motor_Flig_C"/>
</dbReference>
<keyword evidence="6" id="KW-0145">Chemotaxis</keyword>
<dbReference type="GO" id="GO:0005886">
    <property type="term" value="C:plasma membrane"/>
    <property type="evidence" value="ECO:0007669"/>
    <property type="project" value="UniProtKB-SubCell"/>
</dbReference>
<dbReference type="GO" id="GO:0071973">
    <property type="term" value="P:bacterial-type flagellum-dependent cell motility"/>
    <property type="evidence" value="ECO:0007669"/>
    <property type="project" value="InterPro"/>
</dbReference>
<feature type="domain" description="Flagellar motor switch protein FliG C-terminal" evidence="11">
    <location>
        <begin position="225"/>
        <end position="331"/>
    </location>
</feature>
<evidence type="ECO:0000256" key="10">
    <source>
        <dbReference type="ARBA" id="ARBA00025598"/>
    </source>
</evidence>
<evidence type="ECO:0000256" key="8">
    <source>
        <dbReference type="ARBA" id="ARBA00023136"/>
    </source>
</evidence>
<dbReference type="PIRSF" id="PIRSF003161">
    <property type="entry name" value="FliG"/>
    <property type="match status" value="1"/>
</dbReference>
<dbReference type="InterPro" id="IPR028263">
    <property type="entry name" value="FliG_N"/>
</dbReference>
<keyword evidence="14" id="KW-0969">Cilium</keyword>
<name>A0A2V1JTP5_9BURK</name>
<evidence type="ECO:0000313" key="14">
    <source>
        <dbReference type="EMBL" id="PWF21171.1"/>
    </source>
</evidence>
<keyword evidence="14" id="KW-0282">Flagellum</keyword>
<dbReference type="PANTHER" id="PTHR30534:SF0">
    <property type="entry name" value="FLAGELLAR MOTOR SWITCH PROTEIN FLIG"/>
    <property type="match status" value="1"/>
</dbReference>
<dbReference type="NCBIfam" id="TIGR00207">
    <property type="entry name" value="fliG"/>
    <property type="match status" value="1"/>
</dbReference>
<dbReference type="InterPro" id="IPR032779">
    <property type="entry name" value="FliG_M"/>
</dbReference>
<gene>
    <name evidence="14" type="ORF">DD235_15225</name>
</gene>
<organism evidence="14 15">
    <name type="scientific">Corticimicrobacter populi</name>
    <dbReference type="NCBI Taxonomy" id="2175229"/>
    <lineage>
        <taxon>Bacteria</taxon>
        <taxon>Pseudomonadati</taxon>
        <taxon>Pseudomonadota</taxon>
        <taxon>Betaproteobacteria</taxon>
        <taxon>Burkholderiales</taxon>
        <taxon>Alcaligenaceae</taxon>
        <taxon>Corticimicrobacter</taxon>
    </lineage>
</organism>
<feature type="domain" description="Flagellar motor switch protein FliG middle" evidence="12">
    <location>
        <begin position="124"/>
        <end position="196"/>
    </location>
</feature>
<comment type="similarity">
    <text evidence="3">Belongs to the FliG family.</text>
</comment>
<reference evidence="15" key="1">
    <citation type="submission" date="2018-05" db="EMBL/GenBank/DDBJ databases">
        <authorList>
            <person name="Li Y."/>
        </authorList>
    </citation>
    <scope>NUCLEOTIDE SEQUENCE [LARGE SCALE GENOMIC DNA]</scope>
    <source>
        <strain evidence="15">3d-2-2</strain>
    </source>
</reference>
<evidence type="ECO:0000256" key="2">
    <source>
        <dbReference type="ARBA" id="ARBA00004515"/>
    </source>
</evidence>
<evidence type="ECO:0000256" key="7">
    <source>
        <dbReference type="ARBA" id="ARBA00022779"/>
    </source>
</evidence>
<feature type="domain" description="Flagellar motor switch protein FliG N-terminal" evidence="13">
    <location>
        <begin position="12"/>
        <end position="108"/>
    </location>
</feature>
<evidence type="ECO:0000259" key="12">
    <source>
        <dbReference type="Pfam" id="PF14841"/>
    </source>
</evidence>
<dbReference type="Gene3D" id="1.10.220.30">
    <property type="match status" value="3"/>
</dbReference>
<dbReference type="PRINTS" id="PR00954">
    <property type="entry name" value="FLGMOTORFLIG"/>
</dbReference>
<evidence type="ECO:0000256" key="9">
    <source>
        <dbReference type="ARBA" id="ARBA00023143"/>
    </source>
</evidence>
<evidence type="ECO:0000313" key="15">
    <source>
        <dbReference type="Proteomes" id="UP000245212"/>
    </source>
</evidence>
<comment type="subcellular location">
    <subcellularLocation>
        <location evidence="1">Bacterial flagellum basal body</location>
    </subcellularLocation>
    <subcellularLocation>
        <location evidence="2">Cell inner membrane</location>
        <topology evidence="2">Peripheral membrane protein</topology>
        <orientation evidence="2">Cytoplasmic side</orientation>
    </subcellularLocation>
</comment>
<sequence length="340" mass="37222">MAQANNPEKKEFTGLERSAILMMSLGEDAAAEVFRHLTAREVQQLGATMAGLKQVSREDVEAVLLSFREEADQVMAVSLGSDDYVRAVLTKALGSDRAASLIEDILEAGDSGSGIDALNWLDASTVAELISDEHPQIIATILVHLERDRAASVLNLLSARLRNDVMLRIATFGGVQPTALAELTETLNNLLSGQSAKRSKMGGVRTAAEILNMMNSTEEESVVASLRERDADLAQKIVDEMFVFDNLIDIDDRGIQLLLKEVESEVLVIALKGATEDLREKFLKNMSSRAAEILREDLEMQGPVRMSRVETEQKTILQIARRLAEEGQIVLGNQGDDAYV</sequence>
<dbReference type="Proteomes" id="UP000245212">
    <property type="component" value="Unassembled WGS sequence"/>
</dbReference>
<proteinExistence type="inferred from homology"/>
<dbReference type="Pfam" id="PF14842">
    <property type="entry name" value="FliG_N"/>
    <property type="match status" value="1"/>
</dbReference>
<evidence type="ECO:0000256" key="4">
    <source>
        <dbReference type="ARBA" id="ARBA00021870"/>
    </source>
</evidence>
<dbReference type="SUPFAM" id="SSF48029">
    <property type="entry name" value="FliG"/>
    <property type="match status" value="2"/>
</dbReference>
<dbReference type="AlphaFoldDB" id="A0A2V1JTP5"/>
<evidence type="ECO:0000256" key="6">
    <source>
        <dbReference type="ARBA" id="ARBA00022500"/>
    </source>
</evidence>
<dbReference type="Pfam" id="PF01706">
    <property type="entry name" value="FliG_C"/>
    <property type="match status" value="1"/>
</dbReference>
<accession>A0A2V1JTP5</accession>
<keyword evidence="9" id="KW-0975">Bacterial flagellum</keyword>
<evidence type="ECO:0000259" key="13">
    <source>
        <dbReference type="Pfam" id="PF14842"/>
    </source>
</evidence>
<keyword evidence="14" id="KW-0966">Cell projection</keyword>
<dbReference type="EMBL" id="QETA01000008">
    <property type="protein sequence ID" value="PWF21171.1"/>
    <property type="molecule type" value="Genomic_DNA"/>
</dbReference>
<dbReference type="GO" id="GO:0003774">
    <property type="term" value="F:cytoskeletal motor activity"/>
    <property type="evidence" value="ECO:0007669"/>
    <property type="project" value="InterPro"/>
</dbReference>
<evidence type="ECO:0000256" key="1">
    <source>
        <dbReference type="ARBA" id="ARBA00004117"/>
    </source>
</evidence>
<evidence type="ECO:0000256" key="5">
    <source>
        <dbReference type="ARBA" id="ARBA00022475"/>
    </source>
</evidence>
<dbReference type="InterPro" id="IPR000090">
    <property type="entry name" value="Flg_Motor_Flig"/>
</dbReference>
<evidence type="ECO:0000259" key="11">
    <source>
        <dbReference type="Pfam" id="PF01706"/>
    </source>
</evidence>
<dbReference type="Pfam" id="PF14841">
    <property type="entry name" value="FliG_M"/>
    <property type="match status" value="1"/>
</dbReference>
<dbReference type="RefSeq" id="WP_109062978.1">
    <property type="nucleotide sequence ID" value="NZ_QETA01000008.1"/>
</dbReference>
<protein>
    <recommendedName>
        <fullName evidence="4">Flagellar motor switch protein FliG</fullName>
    </recommendedName>
</protein>
<dbReference type="GO" id="GO:0006935">
    <property type="term" value="P:chemotaxis"/>
    <property type="evidence" value="ECO:0007669"/>
    <property type="project" value="UniProtKB-KW"/>
</dbReference>